<dbReference type="Pfam" id="PF14114">
    <property type="entry name" value="DUF4286"/>
    <property type="match status" value="1"/>
</dbReference>
<dbReference type="EMBL" id="VSSQ01000546">
    <property type="protein sequence ID" value="MPL97234.1"/>
    <property type="molecule type" value="Genomic_DNA"/>
</dbReference>
<proteinExistence type="predicted"/>
<evidence type="ECO:0000313" key="1">
    <source>
        <dbReference type="EMBL" id="MPL97234.1"/>
    </source>
</evidence>
<sequence>MLIYNITFLVADKVSDQWVQWVNNSHIPEMVASGYFTEPRLAKVLSDHGQEGTSYSVQYHVADMQELGAWHRKFGSAMERNCASLFGEDVLLFTTVLELIK</sequence>
<reference evidence="1" key="1">
    <citation type="submission" date="2019-08" db="EMBL/GenBank/DDBJ databases">
        <authorList>
            <person name="Kucharzyk K."/>
            <person name="Murdoch R.W."/>
            <person name="Higgins S."/>
            <person name="Loffler F."/>
        </authorList>
    </citation>
    <scope>NUCLEOTIDE SEQUENCE</scope>
</reference>
<name>A0A644W0F7_9ZZZZ</name>
<gene>
    <name evidence="1" type="ORF">SDC9_43423</name>
</gene>
<protein>
    <recommendedName>
        <fullName evidence="2">DUF4286 domain-containing protein</fullName>
    </recommendedName>
</protein>
<dbReference type="AlphaFoldDB" id="A0A644W0F7"/>
<dbReference type="InterPro" id="IPR025563">
    <property type="entry name" value="DUF4286"/>
</dbReference>
<evidence type="ECO:0008006" key="2">
    <source>
        <dbReference type="Google" id="ProtNLM"/>
    </source>
</evidence>
<organism evidence="1">
    <name type="scientific">bioreactor metagenome</name>
    <dbReference type="NCBI Taxonomy" id="1076179"/>
    <lineage>
        <taxon>unclassified sequences</taxon>
        <taxon>metagenomes</taxon>
        <taxon>ecological metagenomes</taxon>
    </lineage>
</organism>
<comment type="caution">
    <text evidence="1">The sequence shown here is derived from an EMBL/GenBank/DDBJ whole genome shotgun (WGS) entry which is preliminary data.</text>
</comment>
<accession>A0A644W0F7</accession>